<keyword evidence="2" id="KW-0808">Transferase</keyword>
<evidence type="ECO:0000313" key="4">
    <source>
        <dbReference type="EMBL" id="GGF90165.1"/>
    </source>
</evidence>
<dbReference type="Pfam" id="PF13177">
    <property type="entry name" value="DNA_pol3_delta2"/>
    <property type="match status" value="1"/>
</dbReference>
<gene>
    <name evidence="4" type="ORF">GCM10011365_09160</name>
</gene>
<dbReference type="GO" id="GO:0009360">
    <property type="term" value="C:DNA polymerase III complex"/>
    <property type="evidence" value="ECO:0007669"/>
    <property type="project" value="TreeGrafter"/>
</dbReference>
<reference evidence="4" key="2">
    <citation type="submission" date="2020-09" db="EMBL/GenBank/DDBJ databases">
        <authorList>
            <person name="Sun Q."/>
            <person name="Zhou Y."/>
        </authorList>
    </citation>
    <scope>NUCLEOTIDE SEQUENCE</scope>
    <source>
        <strain evidence="4">CGMCC 1.12181</strain>
    </source>
</reference>
<evidence type="ECO:0000256" key="1">
    <source>
        <dbReference type="ARBA" id="ARBA00012417"/>
    </source>
</evidence>
<dbReference type="GO" id="GO:0003887">
    <property type="term" value="F:DNA-directed DNA polymerase activity"/>
    <property type="evidence" value="ECO:0007669"/>
    <property type="project" value="UniProtKB-KW"/>
</dbReference>
<proteinExistence type="predicted"/>
<keyword evidence="2" id="KW-0239">DNA-directed DNA polymerase</keyword>
<comment type="caution">
    <text evidence="4">The sequence shown here is derived from an EMBL/GenBank/DDBJ whole genome shotgun (WGS) entry which is preliminary data.</text>
</comment>
<keyword evidence="5" id="KW-1185">Reference proteome</keyword>
<dbReference type="Proteomes" id="UP000605253">
    <property type="component" value="Unassembled WGS sequence"/>
</dbReference>
<dbReference type="PANTHER" id="PTHR11669:SF8">
    <property type="entry name" value="DNA POLYMERASE III SUBUNIT DELTA"/>
    <property type="match status" value="1"/>
</dbReference>
<name>A0A917FK98_9GAMM</name>
<dbReference type="RefSeq" id="WP_188364514.1">
    <property type="nucleotide sequence ID" value="NZ_BAABJF010000017.1"/>
</dbReference>
<dbReference type="GO" id="GO:0006261">
    <property type="term" value="P:DNA-templated DNA replication"/>
    <property type="evidence" value="ECO:0007669"/>
    <property type="project" value="TreeGrafter"/>
</dbReference>
<dbReference type="AlphaFoldDB" id="A0A917FK98"/>
<dbReference type="SUPFAM" id="SSF52540">
    <property type="entry name" value="P-loop containing nucleoside triphosphate hydrolases"/>
    <property type="match status" value="1"/>
</dbReference>
<accession>A0A917FK98</accession>
<sequence length="324" mass="36692">MIYPWLQPALDQWHQQLAANRQPQALIIEGNQGIGKSAMTRAIVAELLCRAPKPEPCGECQSCRIYGSGQHPDLILVAPEKNLIKVAVIRELVRFFTATAHSAPHKVAVIRQADGMNTAAANALLKVLEEPPAGSLLILETDRAHYLLPTIRSRCLQLKLQCRAEQYPAVKNWLQKQKPDLSADQLAQLWALSPGLPLQIARLIDEDVVSQLASHMSSMLAYLDDRQSLTVVSQQLDQEVKANHWPLLQTLFLHWLKEEHRPQSEAFQWSHDLRQWFFKQPCGSGLLLNFCQLMNTIMVNLNNQTKTRLLIESMLVKVKQRQVS</sequence>
<dbReference type="EMBL" id="BMEO01000003">
    <property type="protein sequence ID" value="GGF90165.1"/>
    <property type="molecule type" value="Genomic_DNA"/>
</dbReference>
<evidence type="ECO:0000256" key="2">
    <source>
        <dbReference type="ARBA" id="ARBA00022932"/>
    </source>
</evidence>
<dbReference type="NCBIfam" id="TIGR00678">
    <property type="entry name" value="holB"/>
    <property type="match status" value="1"/>
</dbReference>
<dbReference type="GO" id="GO:0008408">
    <property type="term" value="F:3'-5' exonuclease activity"/>
    <property type="evidence" value="ECO:0007669"/>
    <property type="project" value="InterPro"/>
</dbReference>
<organism evidence="4 5">
    <name type="scientific">Marinicella pacifica</name>
    <dbReference type="NCBI Taxonomy" id="1171543"/>
    <lineage>
        <taxon>Bacteria</taxon>
        <taxon>Pseudomonadati</taxon>
        <taxon>Pseudomonadota</taxon>
        <taxon>Gammaproteobacteria</taxon>
        <taxon>Lysobacterales</taxon>
        <taxon>Marinicellaceae</taxon>
        <taxon>Marinicella</taxon>
    </lineage>
</organism>
<dbReference type="InterPro" id="IPR050238">
    <property type="entry name" value="DNA_Rep/Repair_Clamp_Loader"/>
</dbReference>
<dbReference type="InterPro" id="IPR027417">
    <property type="entry name" value="P-loop_NTPase"/>
</dbReference>
<dbReference type="InterPro" id="IPR004622">
    <property type="entry name" value="DNA_pol_HolB"/>
</dbReference>
<evidence type="ECO:0000313" key="5">
    <source>
        <dbReference type="Proteomes" id="UP000605253"/>
    </source>
</evidence>
<evidence type="ECO:0000256" key="3">
    <source>
        <dbReference type="ARBA" id="ARBA00049244"/>
    </source>
</evidence>
<protein>
    <recommendedName>
        <fullName evidence="1">DNA-directed DNA polymerase</fullName>
        <ecNumber evidence="1">2.7.7.7</ecNumber>
    </recommendedName>
</protein>
<dbReference type="EC" id="2.7.7.7" evidence="1"/>
<reference evidence="4" key="1">
    <citation type="journal article" date="2014" name="Int. J. Syst. Evol. Microbiol.">
        <title>Complete genome sequence of Corynebacterium casei LMG S-19264T (=DSM 44701T), isolated from a smear-ripened cheese.</title>
        <authorList>
            <consortium name="US DOE Joint Genome Institute (JGI-PGF)"/>
            <person name="Walter F."/>
            <person name="Albersmeier A."/>
            <person name="Kalinowski J."/>
            <person name="Ruckert C."/>
        </authorList>
    </citation>
    <scope>NUCLEOTIDE SEQUENCE</scope>
    <source>
        <strain evidence="4">CGMCC 1.12181</strain>
    </source>
</reference>
<dbReference type="PANTHER" id="PTHR11669">
    <property type="entry name" value="REPLICATION FACTOR C / DNA POLYMERASE III GAMMA-TAU SUBUNIT"/>
    <property type="match status" value="1"/>
</dbReference>
<keyword evidence="2" id="KW-0548">Nucleotidyltransferase</keyword>
<comment type="catalytic activity">
    <reaction evidence="3">
        <text>DNA(n) + a 2'-deoxyribonucleoside 5'-triphosphate = DNA(n+1) + diphosphate</text>
        <dbReference type="Rhea" id="RHEA:22508"/>
        <dbReference type="Rhea" id="RHEA-COMP:17339"/>
        <dbReference type="Rhea" id="RHEA-COMP:17340"/>
        <dbReference type="ChEBI" id="CHEBI:33019"/>
        <dbReference type="ChEBI" id="CHEBI:61560"/>
        <dbReference type="ChEBI" id="CHEBI:173112"/>
        <dbReference type="EC" id="2.7.7.7"/>
    </reaction>
</comment>
<dbReference type="Gene3D" id="3.40.50.300">
    <property type="entry name" value="P-loop containing nucleotide triphosphate hydrolases"/>
    <property type="match status" value="1"/>
</dbReference>